<comment type="caution">
    <text evidence="2">The sequence shown here is derived from an EMBL/GenBank/DDBJ whole genome shotgun (WGS) entry which is preliminary data.</text>
</comment>
<dbReference type="EMBL" id="JAJSOF020000005">
    <property type="protein sequence ID" value="KAJ4448274.1"/>
    <property type="molecule type" value="Genomic_DNA"/>
</dbReference>
<reference evidence="2 3" key="1">
    <citation type="journal article" date="2022" name="Allergy">
        <title>Genome assembly and annotation of Periplaneta americana reveal a comprehensive cockroach allergen profile.</title>
        <authorList>
            <person name="Wang L."/>
            <person name="Xiong Q."/>
            <person name="Saelim N."/>
            <person name="Wang L."/>
            <person name="Nong W."/>
            <person name="Wan A.T."/>
            <person name="Shi M."/>
            <person name="Liu X."/>
            <person name="Cao Q."/>
            <person name="Hui J.H.L."/>
            <person name="Sookrung N."/>
            <person name="Leung T.F."/>
            <person name="Tungtrongchitr A."/>
            <person name="Tsui S.K.W."/>
        </authorList>
    </citation>
    <scope>NUCLEOTIDE SEQUENCE [LARGE SCALE GENOMIC DNA]</scope>
    <source>
        <strain evidence="2">PWHHKU_190912</strain>
    </source>
</reference>
<accession>A0ABQ8TP02</accession>
<protein>
    <submittedName>
        <fullName evidence="2">Uncharacterized protein</fullName>
    </submittedName>
</protein>
<evidence type="ECO:0000313" key="3">
    <source>
        <dbReference type="Proteomes" id="UP001148838"/>
    </source>
</evidence>
<keyword evidence="3" id="KW-1185">Reference proteome</keyword>
<organism evidence="2 3">
    <name type="scientific">Periplaneta americana</name>
    <name type="common">American cockroach</name>
    <name type="synonym">Blatta americana</name>
    <dbReference type="NCBI Taxonomy" id="6978"/>
    <lineage>
        <taxon>Eukaryota</taxon>
        <taxon>Metazoa</taxon>
        <taxon>Ecdysozoa</taxon>
        <taxon>Arthropoda</taxon>
        <taxon>Hexapoda</taxon>
        <taxon>Insecta</taxon>
        <taxon>Pterygota</taxon>
        <taxon>Neoptera</taxon>
        <taxon>Polyneoptera</taxon>
        <taxon>Dictyoptera</taxon>
        <taxon>Blattodea</taxon>
        <taxon>Blattoidea</taxon>
        <taxon>Blattidae</taxon>
        <taxon>Blattinae</taxon>
        <taxon>Periplaneta</taxon>
    </lineage>
</organism>
<gene>
    <name evidence="2" type="ORF">ANN_10288</name>
</gene>
<dbReference type="Proteomes" id="UP001148838">
    <property type="component" value="Unassembled WGS sequence"/>
</dbReference>
<evidence type="ECO:0000313" key="2">
    <source>
        <dbReference type="EMBL" id="KAJ4448274.1"/>
    </source>
</evidence>
<proteinExistence type="predicted"/>
<name>A0ABQ8TP02_PERAM</name>
<sequence length="263" mass="32075">MRRFRKTKALLLVGLRTLRQRSLRDSVEITPHLENFENADRSESKIRFQKEETEKQRNWGRQKRRWLIEKTKDHKTEEEKMEEQKEVVEKKKIITKELETKGVEIKEVETEEEETKEGESRNNRRQRSKNKNQKIKSRNQKKRKQGRKIFGAKRDEVTGEWRKLHDAELHALYSSPDIIRNIKSRRLRWAEHIARMGESRNAYRDRWETGGSLKYYREVKQFWEQEEYVRLNSRKERTGMALWRLGIWRLKNRRGNVEKGKCP</sequence>
<evidence type="ECO:0000256" key="1">
    <source>
        <dbReference type="SAM" id="MobiDB-lite"/>
    </source>
</evidence>
<feature type="region of interest" description="Disordered" evidence="1">
    <location>
        <begin position="107"/>
        <end position="149"/>
    </location>
</feature>
<feature type="compositionally biased region" description="Basic residues" evidence="1">
    <location>
        <begin position="123"/>
        <end position="149"/>
    </location>
</feature>